<dbReference type="SUPFAM" id="SSF51306">
    <property type="entry name" value="LexA/Signal peptidase"/>
    <property type="match status" value="2"/>
</dbReference>
<dbReference type="PROSITE" id="PS00761">
    <property type="entry name" value="SPASE_I_3"/>
    <property type="match status" value="1"/>
</dbReference>
<comment type="caution">
    <text evidence="8">The sequence shown here is derived from an EMBL/GenBank/DDBJ whole genome shotgun (WGS) entry which is preliminary data.</text>
</comment>
<dbReference type="Gene3D" id="2.10.109.10">
    <property type="entry name" value="Umud Fragment, subunit A"/>
    <property type="match status" value="2"/>
</dbReference>
<evidence type="ECO:0000256" key="5">
    <source>
        <dbReference type="ARBA" id="ARBA00022801"/>
    </source>
</evidence>
<dbReference type="EC" id="3.4.21.89" evidence="3 6"/>
<dbReference type="InterPro" id="IPR036286">
    <property type="entry name" value="LexA/Signal_pep-like_sf"/>
</dbReference>
<dbReference type="Pfam" id="PF10502">
    <property type="entry name" value="Peptidase_S26"/>
    <property type="match status" value="2"/>
</dbReference>
<dbReference type="CDD" id="cd06530">
    <property type="entry name" value="S26_SPase_I"/>
    <property type="match status" value="2"/>
</dbReference>
<dbReference type="Pfam" id="PF18936">
    <property type="entry name" value="DUF5684"/>
    <property type="match status" value="1"/>
</dbReference>
<keyword evidence="6" id="KW-0812">Transmembrane</keyword>
<evidence type="ECO:0000256" key="3">
    <source>
        <dbReference type="ARBA" id="ARBA00013208"/>
    </source>
</evidence>
<evidence type="ECO:0000256" key="6">
    <source>
        <dbReference type="RuleBase" id="RU362042"/>
    </source>
</evidence>
<sequence length="511" mass="58412">MESQEYLLTLLFLSPIIILQLIGLWKLFQKAGRPGWEAIIPIYSFYVMLKITGRPLWWILLYFVPVINFFVVIGVTIDFVKCFGKFKFSQHAAAVILSFIVFPKWGFDKNVTYLGESASQEFKEKHKVVKSKAREWTDAIIFAVVAATIIRVFFIEAYTIPSGSMERSLLVGDFLFVSKVNYGARIPMTPIAFPFAHHTMPLTGTKAYWDGVQWKYRRLPGFQDIKRNDVVVFNFPEGDTVALENQNASYYDLVRNSSWKEVNSQYTVTSRPVDKRENYIKRCIAISGDVVSMKNGIANVNGKDEPLKNTGMMPYLVKFKSPEVNFQVLEKLGFVTSEIAPTSAPNTVGVNASAVMIDELRKLDFVESAVMDPALPTDTEMGGIFPHDPNRNWNRDNFGPIKVPAKGWTVQLDSNTMPLYYRAIRTYEGNTVEKSGNDWLINGKKATSYTFKMNYYWMMGDNRHNSADSRYWGFVPEDHVVGKALFIWMSFDSSGSWFGKIRWSRIFKGIN</sequence>
<proteinExistence type="inferred from homology"/>
<comment type="subcellular location">
    <subcellularLocation>
        <location evidence="6">Membrane</location>
        <topology evidence="6">Single-pass type II membrane protein</topology>
    </subcellularLocation>
</comment>
<name>A0ABU7I794_9SPHI</name>
<dbReference type="GO" id="GO:0009003">
    <property type="term" value="F:signal peptidase activity"/>
    <property type="evidence" value="ECO:0007669"/>
    <property type="project" value="UniProtKB-EC"/>
</dbReference>
<dbReference type="InterPro" id="IPR019533">
    <property type="entry name" value="Peptidase_S26"/>
</dbReference>
<organism evidence="8 9">
    <name type="scientific">Pedobacter albus</name>
    <dbReference type="NCBI Taxonomy" id="3113905"/>
    <lineage>
        <taxon>Bacteria</taxon>
        <taxon>Pseudomonadati</taxon>
        <taxon>Bacteroidota</taxon>
        <taxon>Sphingobacteriia</taxon>
        <taxon>Sphingobacteriales</taxon>
        <taxon>Sphingobacteriaceae</taxon>
        <taxon>Pedobacter</taxon>
    </lineage>
</organism>
<dbReference type="Proteomes" id="UP001336835">
    <property type="component" value="Unassembled WGS sequence"/>
</dbReference>
<dbReference type="RefSeq" id="WP_330107674.1">
    <property type="nucleotide sequence ID" value="NZ_JAZDQT010000001.1"/>
</dbReference>
<feature type="transmembrane region" description="Helical" evidence="6">
    <location>
        <begin position="139"/>
        <end position="160"/>
    </location>
</feature>
<comment type="catalytic activity">
    <reaction evidence="1 6">
        <text>Cleavage of hydrophobic, N-terminal signal or leader sequences from secreted and periplasmic proteins.</text>
        <dbReference type="EC" id="3.4.21.89"/>
    </reaction>
</comment>
<dbReference type="EMBL" id="JAZDQT010000001">
    <property type="protein sequence ID" value="MEE1945331.1"/>
    <property type="molecule type" value="Genomic_DNA"/>
</dbReference>
<dbReference type="InterPro" id="IPR000223">
    <property type="entry name" value="Pept_S26A_signal_pept_1"/>
</dbReference>
<keyword evidence="6" id="KW-0645">Protease</keyword>
<keyword evidence="5 6" id="KW-0378">Hydrolase</keyword>
<keyword evidence="6" id="KW-1133">Transmembrane helix</keyword>
<keyword evidence="9" id="KW-1185">Reference proteome</keyword>
<feature type="transmembrane region" description="Helical" evidence="6">
    <location>
        <begin position="6"/>
        <end position="28"/>
    </location>
</feature>
<feature type="domain" description="Peptidase S26" evidence="7">
    <location>
        <begin position="451"/>
        <end position="489"/>
    </location>
</feature>
<dbReference type="PRINTS" id="PR00727">
    <property type="entry name" value="LEADERPTASE"/>
</dbReference>
<protein>
    <recommendedName>
        <fullName evidence="4 6">Signal peptidase I</fullName>
        <ecNumber evidence="3 6">3.4.21.89</ecNumber>
    </recommendedName>
</protein>
<dbReference type="InterPro" id="IPR043739">
    <property type="entry name" value="DUF5684"/>
</dbReference>
<reference evidence="8 9" key="1">
    <citation type="submission" date="2024-01" db="EMBL/GenBank/DDBJ databases">
        <title>Pedobacter sp. nov., isolated from fresh soil.</title>
        <authorList>
            <person name="Le N.T.T."/>
        </authorList>
    </citation>
    <scope>NUCLEOTIDE SEQUENCE [LARGE SCALE GENOMIC DNA]</scope>
    <source>
        <strain evidence="8 9">KR3-3</strain>
    </source>
</reference>
<dbReference type="PANTHER" id="PTHR43390">
    <property type="entry name" value="SIGNAL PEPTIDASE I"/>
    <property type="match status" value="1"/>
</dbReference>
<evidence type="ECO:0000256" key="4">
    <source>
        <dbReference type="ARBA" id="ARBA00019232"/>
    </source>
</evidence>
<dbReference type="InterPro" id="IPR019758">
    <property type="entry name" value="Pept_S26A_signal_pept_1_CS"/>
</dbReference>
<keyword evidence="6" id="KW-0472">Membrane</keyword>
<accession>A0ABU7I794</accession>
<evidence type="ECO:0000256" key="2">
    <source>
        <dbReference type="ARBA" id="ARBA00009370"/>
    </source>
</evidence>
<feature type="transmembrane region" description="Helical" evidence="6">
    <location>
        <begin position="59"/>
        <end position="80"/>
    </location>
</feature>
<gene>
    <name evidence="8" type="primary">lepB</name>
    <name evidence="8" type="ORF">VRU48_09440</name>
</gene>
<evidence type="ECO:0000259" key="7">
    <source>
        <dbReference type="Pfam" id="PF10502"/>
    </source>
</evidence>
<evidence type="ECO:0000256" key="1">
    <source>
        <dbReference type="ARBA" id="ARBA00000677"/>
    </source>
</evidence>
<comment type="similarity">
    <text evidence="2 6">Belongs to the peptidase S26 family.</text>
</comment>
<dbReference type="PANTHER" id="PTHR43390:SF1">
    <property type="entry name" value="CHLOROPLAST PROCESSING PEPTIDASE"/>
    <property type="match status" value="1"/>
</dbReference>
<evidence type="ECO:0000313" key="8">
    <source>
        <dbReference type="EMBL" id="MEE1945331.1"/>
    </source>
</evidence>
<evidence type="ECO:0000313" key="9">
    <source>
        <dbReference type="Proteomes" id="UP001336835"/>
    </source>
</evidence>
<dbReference type="NCBIfam" id="TIGR02227">
    <property type="entry name" value="sigpep_I_bact"/>
    <property type="match status" value="2"/>
</dbReference>
<feature type="domain" description="Peptidase S26" evidence="7">
    <location>
        <begin position="134"/>
        <end position="318"/>
    </location>
</feature>
<comment type="caution">
    <text evidence="6">Lacks conserved residue(s) required for the propagation of feature annotation.</text>
</comment>